<dbReference type="PANTHER" id="PTHR34611:SF2">
    <property type="entry name" value="INACTIVE RECOMBINATION-PROMOTING NUCLEASE-LIKE PROTEIN RPNE-RELATED"/>
    <property type="match status" value="1"/>
</dbReference>
<sequence>MLNIAEYHMKTTKSKKFPFIYPLVFYNGIQKYNAPLNLWELFENSELVKATWTNDYQLINVHDVSDKELKKNAWSGILQFFMKHIHERDLLKRWEEIADLLPKFAKVNISIDYIELFLFYTLTKIKQSDIMEVENILKSKLNSKKEKKLWEV</sequence>
<dbReference type="EMBL" id="LANQ01000001">
    <property type="protein sequence ID" value="KJV58909.1"/>
    <property type="molecule type" value="Genomic_DNA"/>
</dbReference>
<accession>A0A0F3MWG4</accession>
<comment type="caution">
    <text evidence="2">The sequence shown here is derived from an EMBL/GenBank/DDBJ whole genome shotgun (WGS) entry which is preliminary data.</text>
</comment>
<evidence type="ECO:0000313" key="3">
    <source>
        <dbReference type="Proteomes" id="UP000033475"/>
    </source>
</evidence>
<dbReference type="PATRIC" id="fig|1359196.3.peg.1261"/>
<dbReference type="GO" id="GO:1990238">
    <property type="term" value="F:double-stranded DNA endonuclease activity"/>
    <property type="evidence" value="ECO:0007669"/>
    <property type="project" value="TreeGrafter"/>
</dbReference>
<dbReference type="InterPro" id="IPR051699">
    <property type="entry name" value="Rpn/YhgA-like_nuclease"/>
</dbReference>
<gene>
    <name evidence="2" type="ORF">RFEPED_1304</name>
</gene>
<proteinExistence type="predicted"/>
<evidence type="ECO:0000313" key="2">
    <source>
        <dbReference type="EMBL" id="KJV58909.1"/>
    </source>
</evidence>
<dbReference type="GO" id="GO:0006310">
    <property type="term" value="P:DNA recombination"/>
    <property type="evidence" value="ECO:0007669"/>
    <property type="project" value="TreeGrafter"/>
</dbReference>
<dbReference type="RefSeq" id="WP_011271413.1">
    <property type="nucleotide sequence ID" value="NZ_LANQ01000001.1"/>
</dbReference>
<dbReference type="Proteomes" id="UP000033475">
    <property type="component" value="Unassembled WGS sequence"/>
</dbReference>
<dbReference type="PANTHER" id="PTHR34611">
    <property type="match status" value="1"/>
</dbReference>
<dbReference type="AlphaFoldDB" id="A0A0F3MWG4"/>
<dbReference type="Pfam" id="PF04754">
    <property type="entry name" value="Transposase_31"/>
    <property type="match status" value="1"/>
</dbReference>
<dbReference type="InterPro" id="IPR006842">
    <property type="entry name" value="Transposase_31"/>
</dbReference>
<reference evidence="2 3" key="1">
    <citation type="submission" date="2015-01" db="EMBL/GenBank/DDBJ databases">
        <title>Genome Sequencing of Rickettsiales.</title>
        <authorList>
            <person name="Daugherty S.C."/>
            <person name="Su Q."/>
            <person name="Abolude K."/>
            <person name="Beier-Sexton M."/>
            <person name="Carlyon J.A."/>
            <person name="Carter R."/>
            <person name="Day N.P."/>
            <person name="Dumler S.J."/>
            <person name="Dyachenko V."/>
            <person name="Godinez A."/>
            <person name="Kurtti T.J."/>
            <person name="Lichay M."/>
            <person name="Mullins K.E."/>
            <person name="Ott S."/>
            <person name="Pappas-Brown V."/>
            <person name="Paris D.H."/>
            <person name="Patel P."/>
            <person name="Richards A.L."/>
            <person name="Sadzewicz L."/>
            <person name="Sears K."/>
            <person name="Seidman D."/>
            <person name="Sengamalay N."/>
            <person name="Stenos J."/>
            <person name="Tallon L.J."/>
            <person name="Vincent G."/>
            <person name="Fraser C.M."/>
            <person name="Munderloh U."/>
            <person name="Dunning-Hotopp J.C."/>
        </authorList>
    </citation>
    <scope>NUCLEOTIDE SEQUENCE [LARGE SCALE GENOMIC DNA]</scope>
    <source>
        <strain evidence="2 3">Pedreira</strain>
    </source>
</reference>
<evidence type="ECO:0000259" key="1">
    <source>
        <dbReference type="Pfam" id="PF04754"/>
    </source>
</evidence>
<name>A0A0F3MWG4_RICFI</name>
<protein>
    <submittedName>
        <fullName evidence="2">Transposase, YhgA-like family protein</fullName>
    </submittedName>
</protein>
<organism evidence="2 3">
    <name type="scientific">Rickettsia felis str. Pedreira</name>
    <dbReference type="NCBI Taxonomy" id="1359196"/>
    <lineage>
        <taxon>Bacteria</taxon>
        <taxon>Pseudomonadati</taxon>
        <taxon>Pseudomonadota</taxon>
        <taxon>Alphaproteobacteria</taxon>
        <taxon>Rickettsiales</taxon>
        <taxon>Rickettsiaceae</taxon>
        <taxon>Rickettsieae</taxon>
        <taxon>Rickettsia</taxon>
        <taxon>spotted fever group</taxon>
    </lineage>
</organism>
<feature type="domain" description="Transposase (putative) YhgA-like" evidence="1">
    <location>
        <begin position="2"/>
        <end position="106"/>
    </location>
</feature>